<comment type="function">
    <text evidence="13">Component of the F(0) channel, it forms part of the peripheral stalk, linking F(1) to F(0). The b'-subunit is a diverged and duplicated form of b found in plants and photosynthetic bacteria.</text>
</comment>
<comment type="subunit">
    <text evidence="14 15">F-type ATPases have 2 components, F(1) - the catalytic core - and F(0) - the membrane proton channel. F(1) has five subunits: alpha(3), beta(3), gamma(1), delta(1), epsilon(1). F(0) has three main subunits: a(1), b(2) and c(10-14). The alpha and beta chains form an alternating ring which encloses part of the gamma chain. F(1) is attached to F(0) by a central stalk formed by the gamma and epsilon chains, while a peripheral stalk is formed by the delta and b chains.</text>
</comment>
<keyword evidence="5 15" id="KW-0138">CF(0)</keyword>
<feature type="region of interest" description="Disordered" evidence="18">
    <location>
        <begin position="1"/>
        <end position="30"/>
    </location>
</feature>
<dbReference type="GO" id="GO:0045259">
    <property type="term" value="C:proton-transporting ATP synthase complex"/>
    <property type="evidence" value="ECO:0007669"/>
    <property type="project" value="UniProtKB-KW"/>
</dbReference>
<dbReference type="Proteomes" id="UP000192872">
    <property type="component" value="Unassembled WGS sequence"/>
</dbReference>
<comment type="caution">
    <text evidence="19">The sequence shown here is derived from an EMBL/GenBank/DDBJ whole genome shotgun (WGS) entry which is preliminary data.</text>
</comment>
<evidence type="ECO:0000256" key="11">
    <source>
        <dbReference type="ARBA" id="ARBA00023310"/>
    </source>
</evidence>
<dbReference type="InterPro" id="IPR002146">
    <property type="entry name" value="ATP_synth_b/b'su_bac/chlpt"/>
</dbReference>
<keyword evidence="4 15" id="KW-1003">Cell membrane</keyword>
<evidence type="ECO:0000256" key="12">
    <source>
        <dbReference type="ARBA" id="ARBA00025198"/>
    </source>
</evidence>
<evidence type="ECO:0000256" key="17">
    <source>
        <dbReference type="SAM" id="Coils"/>
    </source>
</evidence>
<comment type="function">
    <text evidence="12 15">F(1)F(0) ATP synthase produces ATP from ADP in the presence of a proton or sodium gradient. F-type ATPases consist of two structural domains, F(1) containing the extramembraneous catalytic core and F(0) containing the membrane proton channel, linked together by a central stalk and a peripheral stalk. During catalysis, ATP synthesis in the catalytic domain of F(1) is coupled via a rotary mechanism of the central stalk subunits to proton translocation.</text>
</comment>
<evidence type="ECO:0000313" key="20">
    <source>
        <dbReference type="Proteomes" id="UP000192872"/>
    </source>
</evidence>
<name>A0A1W9HWY5_9HYPH</name>
<evidence type="ECO:0000256" key="3">
    <source>
        <dbReference type="ARBA" id="ARBA00022448"/>
    </source>
</evidence>
<evidence type="ECO:0000256" key="9">
    <source>
        <dbReference type="ARBA" id="ARBA00023065"/>
    </source>
</evidence>
<reference evidence="19 20" key="1">
    <citation type="journal article" date="2017" name="Water Res.">
        <title>Comammox in drinking water systems.</title>
        <authorList>
            <person name="Wang Y."/>
            <person name="Ma L."/>
            <person name="Mao Y."/>
            <person name="Jiang X."/>
            <person name="Xia Y."/>
            <person name="Yu K."/>
            <person name="Li B."/>
            <person name="Zhang T."/>
        </authorList>
    </citation>
    <scope>NUCLEOTIDE SEQUENCE [LARGE SCALE GENOMIC DNA]</scope>
    <source>
        <strain evidence="19">SG_bin8</strain>
    </source>
</reference>
<accession>A0A1W9HWY5</accession>
<evidence type="ECO:0000256" key="16">
    <source>
        <dbReference type="RuleBase" id="RU003848"/>
    </source>
</evidence>
<evidence type="ECO:0000256" key="10">
    <source>
        <dbReference type="ARBA" id="ARBA00023136"/>
    </source>
</evidence>
<dbReference type="STRING" id="1827387.A4S15_10285"/>
<protein>
    <recommendedName>
        <fullName evidence="15">ATP synthase subunit b</fullName>
    </recommendedName>
    <alternativeName>
        <fullName evidence="15">ATP synthase F(0) sector subunit b</fullName>
    </alternativeName>
    <alternativeName>
        <fullName evidence="15">ATPase subunit I</fullName>
    </alternativeName>
    <alternativeName>
        <fullName evidence="15">F-type ATPase subunit b</fullName>
        <shortName evidence="15">F-ATPase subunit b</shortName>
    </alternativeName>
</protein>
<evidence type="ECO:0000256" key="2">
    <source>
        <dbReference type="ARBA" id="ARBA00005513"/>
    </source>
</evidence>
<gene>
    <name evidence="15" type="primary">atpF</name>
    <name evidence="19" type="ORF">A4S15_10285</name>
</gene>
<keyword evidence="17" id="KW-0175">Coiled coil</keyword>
<dbReference type="HAMAP" id="MF_01398">
    <property type="entry name" value="ATP_synth_b_bprime"/>
    <property type="match status" value="1"/>
</dbReference>
<organism evidence="19 20">
    <name type="scientific">Candidatus Raskinella chloraquaticus</name>
    <dbReference type="NCBI Taxonomy" id="1951219"/>
    <lineage>
        <taxon>Bacteria</taxon>
        <taxon>Pseudomonadati</taxon>
        <taxon>Pseudomonadota</taxon>
        <taxon>Alphaproteobacteria</taxon>
        <taxon>Hyphomicrobiales</taxon>
        <taxon>Phreatobacteraceae</taxon>
        <taxon>Candidatus Raskinella</taxon>
    </lineage>
</organism>
<evidence type="ECO:0000256" key="5">
    <source>
        <dbReference type="ARBA" id="ARBA00022547"/>
    </source>
</evidence>
<dbReference type="PANTHER" id="PTHR33445:SF1">
    <property type="entry name" value="ATP SYNTHASE SUBUNIT B"/>
    <property type="match status" value="1"/>
</dbReference>
<dbReference type="Pfam" id="PF00430">
    <property type="entry name" value="ATP-synt_B"/>
    <property type="match status" value="1"/>
</dbReference>
<dbReference type="InterPro" id="IPR050059">
    <property type="entry name" value="ATP_synthase_B_chain"/>
</dbReference>
<keyword evidence="7 15" id="KW-0375">Hydrogen ion transport</keyword>
<sequence>MATPTTNVTPAAGAARAAPHSEVAHDAGHGSFPPFKPDSFGSQLLWLAIAFGLLWLFMAKVGAPRVGGILSERRGRISGDLSEAERFRNEASAAEQTYEKALADARRSAAKLADEARQTMAADFAGKKDMEEAKLAQHLAVAEKRIAAVRDKALGEVGAIATDCAEAIVAKLTGAPTRDEIGAAVASSMHLPGTRR</sequence>
<dbReference type="PANTHER" id="PTHR33445">
    <property type="entry name" value="ATP SYNTHASE SUBUNIT B', CHLOROPLASTIC"/>
    <property type="match status" value="1"/>
</dbReference>
<comment type="subcellular location">
    <subcellularLocation>
        <location evidence="1">Cell inner membrane</location>
        <topology evidence="1">Single-pass membrane protein</topology>
    </subcellularLocation>
    <subcellularLocation>
        <location evidence="15">Cell membrane</location>
        <topology evidence="15">Single-pass membrane protein</topology>
    </subcellularLocation>
</comment>
<evidence type="ECO:0000256" key="14">
    <source>
        <dbReference type="ARBA" id="ARBA00025830"/>
    </source>
</evidence>
<dbReference type="AlphaFoldDB" id="A0A1W9HWY5"/>
<proteinExistence type="inferred from homology"/>
<feature type="coiled-coil region" evidence="17">
    <location>
        <begin position="84"/>
        <end position="115"/>
    </location>
</feature>
<evidence type="ECO:0000256" key="8">
    <source>
        <dbReference type="ARBA" id="ARBA00022989"/>
    </source>
</evidence>
<dbReference type="RefSeq" id="WP_376801943.1">
    <property type="nucleotide sequence ID" value="NZ_DBNB01000034.1"/>
</dbReference>
<keyword evidence="11 15" id="KW-0066">ATP synthesis</keyword>
<dbReference type="CDD" id="cd06503">
    <property type="entry name" value="ATP-synt_Fo_b"/>
    <property type="match status" value="1"/>
</dbReference>
<evidence type="ECO:0000256" key="1">
    <source>
        <dbReference type="ARBA" id="ARBA00004377"/>
    </source>
</evidence>
<dbReference type="GO" id="GO:0046961">
    <property type="term" value="F:proton-transporting ATPase activity, rotational mechanism"/>
    <property type="evidence" value="ECO:0007669"/>
    <property type="project" value="TreeGrafter"/>
</dbReference>
<dbReference type="EMBL" id="LWDL01000018">
    <property type="protein sequence ID" value="OQW51724.1"/>
    <property type="molecule type" value="Genomic_DNA"/>
</dbReference>
<comment type="similarity">
    <text evidence="2 15 16">Belongs to the ATPase B chain family.</text>
</comment>
<evidence type="ECO:0000256" key="15">
    <source>
        <dbReference type="HAMAP-Rule" id="MF_01398"/>
    </source>
</evidence>
<keyword evidence="6 15" id="KW-0812">Transmembrane</keyword>
<keyword evidence="8 15" id="KW-1133">Transmembrane helix</keyword>
<evidence type="ECO:0000256" key="18">
    <source>
        <dbReference type="SAM" id="MobiDB-lite"/>
    </source>
</evidence>
<evidence type="ECO:0000256" key="6">
    <source>
        <dbReference type="ARBA" id="ARBA00022692"/>
    </source>
</evidence>
<keyword evidence="3 15" id="KW-0813">Transport</keyword>
<evidence type="ECO:0000256" key="13">
    <source>
        <dbReference type="ARBA" id="ARBA00025614"/>
    </source>
</evidence>
<evidence type="ECO:0000256" key="4">
    <source>
        <dbReference type="ARBA" id="ARBA00022475"/>
    </source>
</evidence>
<keyword evidence="9 15" id="KW-0406">Ion transport</keyword>
<keyword evidence="10 15" id="KW-0472">Membrane</keyword>
<evidence type="ECO:0000256" key="7">
    <source>
        <dbReference type="ARBA" id="ARBA00022781"/>
    </source>
</evidence>
<dbReference type="GO" id="GO:0005886">
    <property type="term" value="C:plasma membrane"/>
    <property type="evidence" value="ECO:0007669"/>
    <property type="project" value="UniProtKB-SubCell"/>
</dbReference>
<dbReference type="GO" id="GO:0046933">
    <property type="term" value="F:proton-transporting ATP synthase activity, rotational mechanism"/>
    <property type="evidence" value="ECO:0007669"/>
    <property type="project" value="UniProtKB-UniRule"/>
</dbReference>
<feature type="transmembrane region" description="Helical" evidence="15">
    <location>
        <begin position="44"/>
        <end position="63"/>
    </location>
</feature>
<evidence type="ECO:0000313" key="19">
    <source>
        <dbReference type="EMBL" id="OQW51724.1"/>
    </source>
</evidence>